<evidence type="ECO:0000259" key="4">
    <source>
        <dbReference type="Pfam" id="PF01406"/>
    </source>
</evidence>
<keyword evidence="2" id="KW-0547">Nucleotide-binding</keyword>
<gene>
    <name evidence="5" type="primary">CARS</name>
    <name evidence="5" type="synonym">cysS</name>
</gene>
<keyword evidence="5" id="KW-0030">Aminoacyl-tRNA synthetase</keyword>
<dbReference type="InterPro" id="IPR032678">
    <property type="entry name" value="tRNA-synt_1_cat_dom"/>
</dbReference>
<reference evidence="5" key="1">
    <citation type="journal article" date="2014" name="Genome Biol. Evol.">
        <title>Pangenome evidence for extensive interdomain horizontal transfer affecting lineage core and shell genes in uncultured planktonic thaumarchaeota and euryarchaeota.</title>
        <authorList>
            <person name="Deschamps P."/>
            <person name="Zivanovic Y."/>
            <person name="Moreira D."/>
            <person name="Rodriguez-Valera F."/>
            <person name="Lopez-Garcia P."/>
        </authorList>
    </citation>
    <scope>NUCLEOTIDE SEQUENCE</scope>
</reference>
<dbReference type="PANTHER" id="PTHR10890:SF3">
    <property type="entry name" value="CYSTEINE--TRNA LIGASE, CYTOPLASMIC"/>
    <property type="match status" value="1"/>
</dbReference>
<dbReference type="SUPFAM" id="SSF52374">
    <property type="entry name" value="Nucleotidylyl transferase"/>
    <property type="match status" value="1"/>
</dbReference>
<accession>A0A075I1K7</accession>
<dbReference type="InterPro" id="IPR024909">
    <property type="entry name" value="Cys-tRNA/MSH_ligase"/>
</dbReference>
<keyword evidence="3" id="KW-0067">ATP-binding</keyword>
<sequence>MSLKYLGDGFEIHGGGRDLIFPHHENEIAQSESSTLKQFAKIWMHVGMITINGEKWPSLLEMSNQ</sequence>
<protein>
    <submittedName>
        <fullName evidence="5">Cysteinyl-tRNA synthetase (CARS, cysS)</fullName>
        <ecNumber evidence="5">6.1.1.16</ecNumber>
    </submittedName>
</protein>
<dbReference type="EMBL" id="KF901210">
    <property type="protein sequence ID" value="AIF22456.1"/>
    <property type="molecule type" value="Genomic_DNA"/>
</dbReference>
<dbReference type="GO" id="GO:0005524">
    <property type="term" value="F:ATP binding"/>
    <property type="evidence" value="ECO:0007669"/>
    <property type="project" value="UniProtKB-KW"/>
</dbReference>
<proteinExistence type="predicted"/>
<dbReference type="InterPro" id="IPR014729">
    <property type="entry name" value="Rossmann-like_a/b/a_fold"/>
</dbReference>
<feature type="domain" description="tRNA synthetases class I catalytic" evidence="4">
    <location>
        <begin position="1"/>
        <end position="56"/>
    </location>
</feature>
<dbReference type="GO" id="GO:0004817">
    <property type="term" value="F:cysteine-tRNA ligase activity"/>
    <property type="evidence" value="ECO:0007669"/>
    <property type="project" value="UniProtKB-EC"/>
</dbReference>
<evidence type="ECO:0000256" key="1">
    <source>
        <dbReference type="ARBA" id="ARBA00022598"/>
    </source>
</evidence>
<dbReference type="AlphaFoldDB" id="A0A075I1K7"/>
<evidence type="ECO:0000313" key="5">
    <source>
        <dbReference type="EMBL" id="AIF22456.1"/>
    </source>
</evidence>
<dbReference type="GO" id="GO:0005737">
    <property type="term" value="C:cytoplasm"/>
    <property type="evidence" value="ECO:0007669"/>
    <property type="project" value="TreeGrafter"/>
</dbReference>
<keyword evidence="1 5" id="KW-0436">Ligase</keyword>
<evidence type="ECO:0000256" key="2">
    <source>
        <dbReference type="ARBA" id="ARBA00022741"/>
    </source>
</evidence>
<dbReference type="EC" id="6.1.1.16" evidence="5"/>
<organism evidence="5">
    <name type="scientific">uncultured marine thaumarchaeote SAT1000_09_C07</name>
    <dbReference type="NCBI Taxonomy" id="1456369"/>
    <lineage>
        <taxon>Archaea</taxon>
        <taxon>Nitrososphaerota</taxon>
        <taxon>environmental samples</taxon>
    </lineage>
</organism>
<dbReference type="Gene3D" id="3.40.50.620">
    <property type="entry name" value="HUPs"/>
    <property type="match status" value="1"/>
</dbReference>
<dbReference type="GO" id="GO:0006423">
    <property type="term" value="P:cysteinyl-tRNA aminoacylation"/>
    <property type="evidence" value="ECO:0007669"/>
    <property type="project" value="TreeGrafter"/>
</dbReference>
<dbReference type="PANTHER" id="PTHR10890">
    <property type="entry name" value="CYSTEINYL-TRNA SYNTHETASE"/>
    <property type="match status" value="1"/>
</dbReference>
<name>A0A075I1K7_9ARCH</name>
<evidence type="ECO:0000256" key="3">
    <source>
        <dbReference type="ARBA" id="ARBA00022840"/>
    </source>
</evidence>
<dbReference type="Pfam" id="PF01406">
    <property type="entry name" value="tRNA-synt_1e"/>
    <property type="match status" value="1"/>
</dbReference>